<evidence type="ECO:0000259" key="6">
    <source>
        <dbReference type="Pfam" id="PF01979"/>
    </source>
</evidence>
<evidence type="ECO:0000313" key="8">
    <source>
        <dbReference type="Proteomes" id="UP000032668"/>
    </source>
</evidence>
<comment type="similarity">
    <text evidence="3">Belongs to the metallo-dependent hydrolases superfamily. DHOase family. Class I DHOase subfamily.</text>
</comment>
<comment type="cofactor">
    <cofactor evidence="1">
        <name>Zn(2+)</name>
        <dbReference type="ChEBI" id="CHEBI:29105"/>
    </cofactor>
</comment>
<dbReference type="InterPro" id="IPR002195">
    <property type="entry name" value="Dihydroorotase_CS"/>
</dbReference>
<proteinExistence type="inferred from homology"/>
<comment type="function">
    <text evidence="2">Catalyzes the reversible cyclization of carbamoyl aspartate to dihydroorotate.</text>
</comment>
<dbReference type="InterPro" id="IPR011059">
    <property type="entry name" value="Metal-dep_hydrolase_composite"/>
</dbReference>
<sequence length="441" mass="47420">MSYDLILQNGTLVLPWGEAEADVAVKNGKIAAIGKNLGPAAESFNAKGLHVLPGVIDPHVHFRDGGKGGIEGVEDMRSGSLGAVLGGVTAAFDMPNTNPAGVDVATLQAKHDYVAGHSWCDIGMFAGATMDNLDETGMLESLPGVCAMKVFAGSSTGNLLVSDDESIERLMRSGRRRVAFHSEDEERLQERKAAFEKGGPYSDHYVWRDVECAFKGTRRITAIAERTGRPAHILHVSTAEEFEFLKAHKDLVGCEVLVNHLLQCAPDVYERLGGYGVMNPPLRDKRHMDAAWAAVADGTVDNIGSDHAPHPRANKEKPWPAVAAGLTGVQTMLPLMLTKVNEGRLSLLRLVQLMSEGPARVYGAVGKGRLVAGNDADFSVVDLQAKRTIENNWIASQCGWTPFDGVACTGWPVGTIIRGNVVMYEGQVTGEPVGRSVRFRS</sequence>
<dbReference type="STRING" id="1120923.SAMN02746095_01672"/>
<dbReference type="SUPFAM" id="SSF51556">
    <property type="entry name" value="Metallo-dependent hydrolases"/>
    <property type="match status" value="1"/>
</dbReference>
<keyword evidence="4" id="KW-0479">Metal-binding</keyword>
<dbReference type="Proteomes" id="UP000032668">
    <property type="component" value="Unassembled WGS sequence"/>
</dbReference>
<dbReference type="InterPro" id="IPR050138">
    <property type="entry name" value="DHOase/Allantoinase_Hydrolase"/>
</dbReference>
<organism evidence="7 8">
    <name type="scientific">Acidocella aminolytica 101 = DSM 11237</name>
    <dbReference type="NCBI Taxonomy" id="1120923"/>
    <lineage>
        <taxon>Bacteria</taxon>
        <taxon>Pseudomonadati</taxon>
        <taxon>Pseudomonadota</taxon>
        <taxon>Alphaproteobacteria</taxon>
        <taxon>Acetobacterales</taxon>
        <taxon>Acidocellaceae</taxon>
        <taxon>Acidocella</taxon>
    </lineage>
</organism>
<evidence type="ECO:0000256" key="1">
    <source>
        <dbReference type="ARBA" id="ARBA00001947"/>
    </source>
</evidence>
<dbReference type="AlphaFoldDB" id="A0A0D6PI18"/>
<name>A0A0D6PI18_9PROT</name>
<dbReference type="Gene3D" id="3.20.20.140">
    <property type="entry name" value="Metal-dependent hydrolases"/>
    <property type="match status" value="1"/>
</dbReference>
<dbReference type="PANTHER" id="PTHR43668:SF4">
    <property type="entry name" value="ALLANTOINASE"/>
    <property type="match status" value="1"/>
</dbReference>
<dbReference type="RefSeq" id="WP_048878881.1">
    <property type="nucleotide sequence ID" value="NZ_BANC01000046.1"/>
</dbReference>
<dbReference type="PANTHER" id="PTHR43668">
    <property type="entry name" value="ALLANTOINASE"/>
    <property type="match status" value="1"/>
</dbReference>
<dbReference type="InterPro" id="IPR032466">
    <property type="entry name" value="Metal_Hydrolase"/>
</dbReference>
<dbReference type="GO" id="GO:0004038">
    <property type="term" value="F:allantoinase activity"/>
    <property type="evidence" value="ECO:0007669"/>
    <property type="project" value="TreeGrafter"/>
</dbReference>
<dbReference type="SUPFAM" id="SSF51338">
    <property type="entry name" value="Composite domain of metallo-dependent hydrolases"/>
    <property type="match status" value="1"/>
</dbReference>
<dbReference type="GO" id="GO:0046872">
    <property type="term" value="F:metal ion binding"/>
    <property type="evidence" value="ECO:0007669"/>
    <property type="project" value="UniProtKB-KW"/>
</dbReference>
<keyword evidence="5" id="KW-0378">Hydrolase</keyword>
<dbReference type="GO" id="GO:0005737">
    <property type="term" value="C:cytoplasm"/>
    <property type="evidence" value="ECO:0007669"/>
    <property type="project" value="TreeGrafter"/>
</dbReference>
<dbReference type="PROSITE" id="PS00482">
    <property type="entry name" value="DIHYDROOROTASE_1"/>
    <property type="match status" value="1"/>
</dbReference>
<evidence type="ECO:0000256" key="2">
    <source>
        <dbReference type="ARBA" id="ARBA00002368"/>
    </source>
</evidence>
<dbReference type="GO" id="GO:0006145">
    <property type="term" value="P:purine nucleobase catabolic process"/>
    <property type="evidence" value="ECO:0007669"/>
    <property type="project" value="TreeGrafter"/>
</dbReference>
<evidence type="ECO:0000256" key="5">
    <source>
        <dbReference type="ARBA" id="ARBA00022801"/>
    </source>
</evidence>
<dbReference type="PROSITE" id="PS00483">
    <property type="entry name" value="DIHYDROOROTASE_2"/>
    <property type="match status" value="1"/>
</dbReference>
<dbReference type="OrthoDB" id="9775759at2"/>
<evidence type="ECO:0000313" key="7">
    <source>
        <dbReference type="EMBL" id="GAN80474.1"/>
    </source>
</evidence>
<protein>
    <submittedName>
        <fullName evidence="7">Dihydroorotase</fullName>
    </submittedName>
</protein>
<dbReference type="EMBL" id="BANC01000046">
    <property type="protein sequence ID" value="GAN80474.1"/>
    <property type="molecule type" value="Genomic_DNA"/>
</dbReference>
<gene>
    <name evidence="7" type="ORF">Aam_047_055</name>
</gene>
<dbReference type="Pfam" id="PF01979">
    <property type="entry name" value="Amidohydro_1"/>
    <property type="match status" value="1"/>
</dbReference>
<dbReference type="Gene3D" id="2.30.40.10">
    <property type="entry name" value="Urease, subunit C, domain 1"/>
    <property type="match status" value="1"/>
</dbReference>
<evidence type="ECO:0000256" key="4">
    <source>
        <dbReference type="ARBA" id="ARBA00022723"/>
    </source>
</evidence>
<evidence type="ECO:0000256" key="3">
    <source>
        <dbReference type="ARBA" id="ARBA00010286"/>
    </source>
</evidence>
<comment type="caution">
    <text evidence="7">The sequence shown here is derived from an EMBL/GenBank/DDBJ whole genome shotgun (WGS) entry which is preliminary data.</text>
</comment>
<feature type="domain" description="Amidohydrolase-related" evidence="6">
    <location>
        <begin position="51"/>
        <end position="422"/>
    </location>
</feature>
<dbReference type="InterPro" id="IPR006680">
    <property type="entry name" value="Amidohydro-rel"/>
</dbReference>
<dbReference type="CDD" id="cd01318">
    <property type="entry name" value="DHOase_IIb"/>
    <property type="match status" value="1"/>
</dbReference>
<dbReference type="NCBIfam" id="NF006559">
    <property type="entry name" value="PRK09060.1"/>
    <property type="match status" value="1"/>
</dbReference>
<accession>A0A0D6PI18</accession>
<reference evidence="7 8" key="1">
    <citation type="submission" date="2012-11" db="EMBL/GenBank/DDBJ databases">
        <title>Whole genome sequence of Acidocella aminolytica 101 = DSM 11237.</title>
        <authorList>
            <person name="Azuma Y."/>
            <person name="Higashiura N."/>
            <person name="Hirakawa H."/>
            <person name="Matsushita K."/>
        </authorList>
    </citation>
    <scope>NUCLEOTIDE SEQUENCE [LARGE SCALE GENOMIC DNA]</scope>
    <source>
        <strain evidence="8">101 / DSM 11237</strain>
    </source>
</reference>
<keyword evidence="8" id="KW-1185">Reference proteome</keyword>